<name>A0ABD1ZAX4_9MARC</name>
<gene>
    <name evidence="1" type="ORF">R1flu_012131</name>
</gene>
<evidence type="ECO:0000313" key="1">
    <source>
        <dbReference type="EMBL" id="KAL2644544.1"/>
    </source>
</evidence>
<sequence>MLEVADNLVAARSKTRNGGHHSCPDSTYYSMKSKKSSGCCPRLHRHALTIGHRDDNSFQLKIESSIDARNKRLSAESSCLCRRSTAFSPIGRETGSSGAHVKKEKSGMMLMSGNSDINVRPKILAATALRGLQAFRG</sequence>
<comment type="caution">
    <text evidence="1">The sequence shown here is derived from an EMBL/GenBank/DDBJ whole genome shotgun (WGS) entry which is preliminary data.</text>
</comment>
<dbReference type="EMBL" id="JBHFFA010000002">
    <property type="protein sequence ID" value="KAL2644544.1"/>
    <property type="molecule type" value="Genomic_DNA"/>
</dbReference>
<keyword evidence="2" id="KW-1185">Reference proteome</keyword>
<dbReference type="AlphaFoldDB" id="A0ABD1ZAX4"/>
<dbReference type="Proteomes" id="UP001605036">
    <property type="component" value="Unassembled WGS sequence"/>
</dbReference>
<reference evidence="1 2" key="1">
    <citation type="submission" date="2024-09" db="EMBL/GenBank/DDBJ databases">
        <title>Chromosome-scale assembly of Riccia fluitans.</title>
        <authorList>
            <person name="Paukszto L."/>
            <person name="Sawicki J."/>
            <person name="Karawczyk K."/>
            <person name="Piernik-Szablinska J."/>
            <person name="Szczecinska M."/>
            <person name="Mazdziarz M."/>
        </authorList>
    </citation>
    <scope>NUCLEOTIDE SEQUENCE [LARGE SCALE GENOMIC DNA]</scope>
    <source>
        <strain evidence="1">Rf_01</strain>
        <tissue evidence="1">Aerial parts of the thallus</tissue>
    </source>
</reference>
<protein>
    <submittedName>
        <fullName evidence="1">Uncharacterized protein</fullName>
    </submittedName>
</protein>
<evidence type="ECO:0000313" key="2">
    <source>
        <dbReference type="Proteomes" id="UP001605036"/>
    </source>
</evidence>
<proteinExistence type="predicted"/>
<organism evidence="1 2">
    <name type="scientific">Riccia fluitans</name>
    <dbReference type="NCBI Taxonomy" id="41844"/>
    <lineage>
        <taxon>Eukaryota</taxon>
        <taxon>Viridiplantae</taxon>
        <taxon>Streptophyta</taxon>
        <taxon>Embryophyta</taxon>
        <taxon>Marchantiophyta</taxon>
        <taxon>Marchantiopsida</taxon>
        <taxon>Marchantiidae</taxon>
        <taxon>Marchantiales</taxon>
        <taxon>Ricciaceae</taxon>
        <taxon>Riccia</taxon>
    </lineage>
</organism>
<accession>A0ABD1ZAX4</accession>